<proteinExistence type="predicted"/>
<dbReference type="InterPro" id="IPR012312">
    <property type="entry name" value="Hemerythrin-like"/>
</dbReference>
<name>A0ABW1F003_9ACTN</name>
<evidence type="ECO:0000313" key="3">
    <source>
        <dbReference type="Proteomes" id="UP001596067"/>
    </source>
</evidence>
<dbReference type="PANTHER" id="PTHR35585:SF1">
    <property type="entry name" value="HHE DOMAIN PROTEIN (AFU_ORTHOLOGUE AFUA_4G00730)"/>
    <property type="match status" value="1"/>
</dbReference>
<dbReference type="PANTHER" id="PTHR35585">
    <property type="entry name" value="HHE DOMAIN PROTEIN (AFU_ORTHOLOGUE AFUA_4G00730)"/>
    <property type="match status" value="1"/>
</dbReference>
<accession>A0ABW1F003</accession>
<dbReference type="EMBL" id="JBHSOD010000024">
    <property type="protein sequence ID" value="MFC5887264.1"/>
    <property type="molecule type" value="Genomic_DNA"/>
</dbReference>
<gene>
    <name evidence="2" type="ORF">ACFP0N_20050</name>
</gene>
<dbReference type="Pfam" id="PF01814">
    <property type="entry name" value="Hemerythrin"/>
    <property type="match status" value="1"/>
</dbReference>
<sequence length="186" mass="20304">MHGAEGFPSELCAEHRAVEALLRRLDGERARGRPAAEEDLRLLHALRLLLAPHLTAEEVYLYPLVRRRLPAGGALADAAAHTHATIRGLLDRAVDERLSAPERGRATAALTVVLRAHLRGEEERLFPALRARVAPEELRRCARRLREARPTGPDAPVWGLPPGTGAIAAVRDGLTGHDTARSRHSP</sequence>
<dbReference type="Gene3D" id="1.20.120.520">
    <property type="entry name" value="nmb1532 protein domain like"/>
    <property type="match status" value="1"/>
</dbReference>
<feature type="domain" description="Hemerythrin-like" evidence="1">
    <location>
        <begin position="13"/>
        <end position="129"/>
    </location>
</feature>
<dbReference type="Proteomes" id="UP001596067">
    <property type="component" value="Unassembled WGS sequence"/>
</dbReference>
<evidence type="ECO:0000313" key="2">
    <source>
        <dbReference type="EMBL" id="MFC5887264.1"/>
    </source>
</evidence>
<protein>
    <submittedName>
        <fullName evidence="2">Hemerythrin domain-containing protein</fullName>
    </submittedName>
</protein>
<dbReference type="RefSeq" id="WP_313761582.1">
    <property type="nucleotide sequence ID" value="NZ_BAAAVH010000077.1"/>
</dbReference>
<comment type="caution">
    <text evidence="2">The sequence shown here is derived from an EMBL/GenBank/DDBJ whole genome shotgun (WGS) entry which is preliminary data.</text>
</comment>
<organism evidence="2 3">
    <name type="scientific">Kitasatospora aburaviensis</name>
    <dbReference type="NCBI Taxonomy" id="67265"/>
    <lineage>
        <taxon>Bacteria</taxon>
        <taxon>Bacillati</taxon>
        <taxon>Actinomycetota</taxon>
        <taxon>Actinomycetes</taxon>
        <taxon>Kitasatosporales</taxon>
        <taxon>Streptomycetaceae</taxon>
        <taxon>Kitasatospora</taxon>
    </lineage>
</organism>
<reference evidence="3" key="1">
    <citation type="journal article" date="2019" name="Int. J. Syst. Evol. Microbiol.">
        <title>The Global Catalogue of Microorganisms (GCM) 10K type strain sequencing project: providing services to taxonomists for standard genome sequencing and annotation.</title>
        <authorList>
            <consortium name="The Broad Institute Genomics Platform"/>
            <consortium name="The Broad Institute Genome Sequencing Center for Infectious Disease"/>
            <person name="Wu L."/>
            <person name="Ma J."/>
        </authorList>
    </citation>
    <scope>NUCLEOTIDE SEQUENCE [LARGE SCALE GENOMIC DNA]</scope>
    <source>
        <strain evidence="3">CGMCC 4.1469</strain>
    </source>
</reference>
<keyword evidence="3" id="KW-1185">Reference proteome</keyword>
<evidence type="ECO:0000259" key="1">
    <source>
        <dbReference type="Pfam" id="PF01814"/>
    </source>
</evidence>